<evidence type="ECO:0000313" key="2">
    <source>
        <dbReference type="Proteomes" id="UP000294933"/>
    </source>
</evidence>
<reference evidence="1 2" key="1">
    <citation type="submission" date="2018-06" db="EMBL/GenBank/DDBJ databases">
        <title>A transcriptomic atlas of mushroom development highlights an independent origin of complex multicellularity.</title>
        <authorList>
            <consortium name="DOE Joint Genome Institute"/>
            <person name="Krizsan K."/>
            <person name="Almasi E."/>
            <person name="Merenyi Z."/>
            <person name="Sahu N."/>
            <person name="Viragh M."/>
            <person name="Koszo T."/>
            <person name="Mondo S."/>
            <person name="Kiss B."/>
            <person name="Balint B."/>
            <person name="Kues U."/>
            <person name="Barry K."/>
            <person name="Hegedus J.C."/>
            <person name="Henrissat B."/>
            <person name="Johnson J."/>
            <person name="Lipzen A."/>
            <person name="Ohm R."/>
            <person name="Nagy I."/>
            <person name="Pangilinan J."/>
            <person name="Yan J."/>
            <person name="Xiong Y."/>
            <person name="Grigoriev I.V."/>
            <person name="Hibbett D.S."/>
            <person name="Nagy L.G."/>
        </authorList>
    </citation>
    <scope>NUCLEOTIDE SEQUENCE [LARGE SCALE GENOMIC DNA]</scope>
    <source>
        <strain evidence="1 2">SZMC22713</strain>
    </source>
</reference>
<sequence>MAISRSLMYARTHSATVACPHIFNRTAPEVIWRDDGLEDSPAMRPVYIQPDGHVAVRNTNTTYPSVLTNRFATKMQTRSGKPYAPVISVKDTLWLCAEFDAESHLCTTLSLQQELVAEQNNIGDDEDGHSLWYDALDPVSGLTDYPSTDDDASDTMEEAATLSKKRWHGIVKNVKNVQGCGGGEKAGENVQEWVVWTLATSASNSELGLLTLSGCQKIKTALGIEMCGIHIKDFSLENIKGREALRTSSSSFPKFERKCSVSTEDELARSPHPMTRTHSTVRVSWVEHLVAKDGDQVAAGV</sequence>
<evidence type="ECO:0000313" key="1">
    <source>
        <dbReference type="EMBL" id="TDL13936.1"/>
    </source>
</evidence>
<accession>A0A4Y7PF94</accession>
<name>A0A4Y7PF94_9AGAM</name>
<protein>
    <submittedName>
        <fullName evidence="1">Uncharacterized protein</fullName>
    </submittedName>
</protein>
<proteinExistence type="predicted"/>
<dbReference type="Proteomes" id="UP000294933">
    <property type="component" value="Unassembled WGS sequence"/>
</dbReference>
<organism evidence="1 2">
    <name type="scientific">Rickenella mellea</name>
    <dbReference type="NCBI Taxonomy" id="50990"/>
    <lineage>
        <taxon>Eukaryota</taxon>
        <taxon>Fungi</taxon>
        <taxon>Dikarya</taxon>
        <taxon>Basidiomycota</taxon>
        <taxon>Agaricomycotina</taxon>
        <taxon>Agaricomycetes</taxon>
        <taxon>Hymenochaetales</taxon>
        <taxon>Rickenellaceae</taxon>
        <taxon>Rickenella</taxon>
    </lineage>
</organism>
<keyword evidence="2" id="KW-1185">Reference proteome</keyword>
<dbReference type="AlphaFoldDB" id="A0A4Y7PF94"/>
<gene>
    <name evidence="1" type="ORF">BD410DRAFT_810138</name>
</gene>
<dbReference type="EMBL" id="ML170428">
    <property type="protein sequence ID" value="TDL13936.1"/>
    <property type="molecule type" value="Genomic_DNA"/>
</dbReference>
<dbReference type="VEuPathDB" id="FungiDB:BD410DRAFT_810138"/>